<reference evidence="2" key="1">
    <citation type="journal article" date="2023" name="GigaByte">
        <title>Genome assembly of the bearded iris, Iris pallida Lam.</title>
        <authorList>
            <person name="Bruccoleri R.E."/>
            <person name="Oakeley E.J."/>
            <person name="Faust A.M.E."/>
            <person name="Altorfer M."/>
            <person name="Dessus-Babus S."/>
            <person name="Burckhardt D."/>
            <person name="Oertli M."/>
            <person name="Naumann U."/>
            <person name="Petersen F."/>
            <person name="Wong J."/>
        </authorList>
    </citation>
    <scope>NUCLEOTIDE SEQUENCE</scope>
    <source>
        <strain evidence="2">GSM-AAB239-AS_SAM_17_03QT</strain>
    </source>
</reference>
<reference evidence="2" key="2">
    <citation type="submission" date="2023-04" db="EMBL/GenBank/DDBJ databases">
        <authorList>
            <person name="Bruccoleri R.E."/>
            <person name="Oakeley E.J."/>
            <person name="Faust A.-M."/>
            <person name="Dessus-Babus S."/>
            <person name="Altorfer M."/>
            <person name="Burckhardt D."/>
            <person name="Oertli M."/>
            <person name="Naumann U."/>
            <person name="Petersen F."/>
            <person name="Wong J."/>
        </authorList>
    </citation>
    <scope>NUCLEOTIDE SEQUENCE</scope>
    <source>
        <strain evidence="2">GSM-AAB239-AS_SAM_17_03QT</strain>
        <tissue evidence="2">Leaf</tissue>
    </source>
</reference>
<dbReference type="EMBL" id="JANAVB010035020">
    <property type="protein sequence ID" value="KAJ6805937.1"/>
    <property type="molecule type" value="Genomic_DNA"/>
</dbReference>
<gene>
    <name evidence="2" type="ORF">M6B38_176600</name>
    <name evidence="1" type="ORF">M6B38_210540</name>
</gene>
<evidence type="ECO:0000313" key="1">
    <source>
        <dbReference type="EMBL" id="KAJ6798699.1"/>
    </source>
</evidence>
<organism evidence="2 3">
    <name type="scientific">Iris pallida</name>
    <name type="common">Sweet iris</name>
    <dbReference type="NCBI Taxonomy" id="29817"/>
    <lineage>
        <taxon>Eukaryota</taxon>
        <taxon>Viridiplantae</taxon>
        <taxon>Streptophyta</taxon>
        <taxon>Embryophyta</taxon>
        <taxon>Tracheophyta</taxon>
        <taxon>Spermatophyta</taxon>
        <taxon>Magnoliopsida</taxon>
        <taxon>Liliopsida</taxon>
        <taxon>Asparagales</taxon>
        <taxon>Iridaceae</taxon>
        <taxon>Iridoideae</taxon>
        <taxon>Irideae</taxon>
        <taxon>Iris</taxon>
    </lineage>
</organism>
<evidence type="ECO:0000313" key="2">
    <source>
        <dbReference type="EMBL" id="KAJ6805937.1"/>
    </source>
</evidence>
<sequence>MCSCPRRVLYAGSWCVTMIYVHMGVFEQAVSGCTSVSKKWSVSVLG</sequence>
<accession>A0AAX6EP02</accession>
<comment type="caution">
    <text evidence="2">The sequence shown here is derived from an EMBL/GenBank/DDBJ whole genome shotgun (WGS) entry which is preliminary data.</text>
</comment>
<dbReference type="EMBL" id="JANAVB010040218">
    <property type="protein sequence ID" value="KAJ6798699.1"/>
    <property type="molecule type" value="Genomic_DNA"/>
</dbReference>
<evidence type="ECO:0000313" key="3">
    <source>
        <dbReference type="Proteomes" id="UP001140949"/>
    </source>
</evidence>
<dbReference type="AlphaFoldDB" id="A0AAX6EP02"/>
<protein>
    <submittedName>
        <fullName evidence="2">Uncharacterized protein</fullName>
    </submittedName>
</protein>
<name>A0AAX6EP02_IRIPA</name>
<dbReference type="Proteomes" id="UP001140949">
    <property type="component" value="Unassembled WGS sequence"/>
</dbReference>
<proteinExistence type="predicted"/>
<keyword evidence="3" id="KW-1185">Reference proteome</keyword>